<keyword evidence="11" id="KW-0408">Iron</keyword>
<dbReference type="CDD" id="cd06184">
    <property type="entry name" value="flavohem_like_fad_nad_binding"/>
    <property type="match status" value="1"/>
</dbReference>
<comment type="cofactor">
    <cofactor evidence="1">
        <name>heme b</name>
        <dbReference type="ChEBI" id="CHEBI:60344"/>
    </cofactor>
</comment>
<evidence type="ECO:0000256" key="13">
    <source>
        <dbReference type="ARBA" id="ARBA00048649"/>
    </source>
</evidence>
<accession>F7ZI74</accession>
<dbReference type="FunFam" id="3.40.50.80:FF:000010">
    <property type="entry name" value="Flavohemoprotein"/>
    <property type="match status" value="1"/>
</dbReference>
<dbReference type="eggNOG" id="COG3576">
    <property type="taxonomic scope" value="Bacteria"/>
</dbReference>
<keyword evidence="6" id="KW-0285">Flavoprotein</keyword>
<comment type="catalytic activity">
    <reaction evidence="14">
        <text>2 nitric oxide + NADPH + 2 O2 = 2 nitrate + NADP(+) + H(+)</text>
        <dbReference type="Rhea" id="RHEA:19465"/>
        <dbReference type="ChEBI" id="CHEBI:15378"/>
        <dbReference type="ChEBI" id="CHEBI:15379"/>
        <dbReference type="ChEBI" id="CHEBI:16480"/>
        <dbReference type="ChEBI" id="CHEBI:17632"/>
        <dbReference type="ChEBI" id="CHEBI:57783"/>
        <dbReference type="ChEBI" id="CHEBI:58349"/>
        <dbReference type="EC" id="1.14.12.17"/>
    </reaction>
</comment>
<comment type="similarity">
    <text evidence="3">In the C-terminal section; belongs to the flavoprotein pyridine nucleotide cytochrome reductase family.</text>
</comment>
<dbReference type="AlphaFoldDB" id="F7ZI74"/>
<keyword evidence="9" id="KW-0521">NADP</keyword>
<dbReference type="InterPro" id="IPR008333">
    <property type="entry name" value="Cbr1-like_FAD-bd_dom"/>
</dbReference>
<dbReference type="eggNOG" id="COG1018">
    <property type="taxonomic scope" value="Bacteria"/>
</dbReference>
<dbReference type="SUPFAM" id="SSF52343">
    <property type="entry name" value="Ferredoxin reductase-like, C-terminal NADP-linked domain"/>
    <property type="match status" value="1"/>
</dbReference>
<dbReference type="STRING" id="391595.RLO149_c043140"/>
<evidence type="ECO:0000256" key="2">
    <source>
        <dbReference type="ARBA" id="ARBA00001974"/>
    </source>
</evidence>
<keyword evidence="17" id="KW-1185">Reference proteome</keyword>
<dbReference type="Gene3D" id="2.30.110.10">
    <property type="entry name" value="Electron Transport, Fmn-binding Protein, Chain A"/>
    <property type="match status" value="1"/>
</dbReference>
<dbReference type="EMBL" id="CP002623">
    <property type="protein sequence ID" value="AEI96210.1"/>
    <property type="molecule type" value="Genomic_DNA"/>
</dbReference>
<evidence type="ECO:0000256" key="12">
    <source>
        <dbReference type="ARBA" id="ARBA00023027"/>
    </source>
</evidence>
<gene>
    <name evidence="16" type="ordered locus">RLO149_c043140</name>
</gene>
<name>F7ZI74_ROSLO</name>
<dbReference type="Gene3D" id="2.40.30.10">
    <property type="entry name" value="Translation factors"/>
    <property type="match status" value="1"/>
</dbReference>
<protein>
    <recommendedName>
        <fullName evidence="4">nitric oxide dioxygenase</fullName>
        <ecNumber evidence="4">1.14.12.17</ecNumber>
    </recommendedName>
</protein>
<dbReference type="OrthoDB" id="9786134at2"/>
<dbReference type="InterPro" id="IPR012349">
    <property type="entry name" value="Split_barrel_FMN-bd"/>
</dbReference>
<dbReference type="InterPro" id="IPR017927">
    <property type="entry name" value="FAD-bd_FR_type"/>
</dbReference>
<evidence type="ECO:0000313" key="17">
    <source>
        <dbReference type="Proteomes" id="UP000001353"/>
    </source>
</evidence>
<evidence type="ECO:0000256" key="14">
    <source>
        <dbReference type="ARBA" id="ARBA00049433"/>
    </source>
</evidence>
<comment type="cofactor">
    <cofactor evidence="2">
        <name>FAD</name>
        <dbReference type="ChEBI" id="CHEBI:57692"/>
    </cofactor>
</comment>
<dbReference type="PANTHER" id="PTHR42815">
    <property type="entry name" value="FAD-BINDING, PUTATIVE (AFU_ORTHOLOGUE AFUA_6G07600)-RELATED"/>
    <property type="match status" value="1"/>
</dbReference>
<evidence type="ECO:0000313" key="16">
    <source>
        <dbReference type="EMBL" id="AEI96210.1"/>
    </source>
</evidence>
<dbReference type="InterPro" id="IPR001433">
    <property type="entry name" value="OxRdtase_FAD/NAD-bd"/>
</dbReference>
<dbReference type="Pfam" id="PF00970">
    <property type="entry name" value="FAD_binding_6"/>
    <property type="match status" value="1"/>
</dbReference>
<feature type="domain" description="FAD-binding FR-type" evidence="15">
    <location>
        <begin position="300"/>
        <end position="406"/>
    </location>
</feature>
<sequence length="544" mass="59256">MTDHVNPFHAGELAAQDRAGAKDVADWAGGFIRDYLPQQHRDFYSSLPFLVMAGADHKGRMWVTLVDGDDGFIAAPDAQHLMLDTLIDSRDPLAKALAQGTEIGAIGIELGSRRRNRFSGKLHATRSGLSVEVRQSFGNCPQYISQRVWSRAPKDAMSPAVRRTALDPSQIRWIETADTMFIGSGHEGNPDHPSYGFDASHRGGPSGFVRVTAPDRLRIPDYAGNNFFNTIGNLLADPRIGIVFVDFDTGSLLHITGHAHIEWAPSATDEPEARRIIEIEICAVVERPGAIGLRWAKQETLPRQFSVTRRVRETNEITSFYLAPSDGAHAAPFEAGQHLPIEVQIPGQTGTAKRTYSLSGPPDAKDGYRLSIKREPHGLVSRFLHDDVQIGDTVQASPPAGDFVIPCSTCPLVLVSTGVGLTPMVSMLHAVVRQSTERPVWFVHGARGGQDHAMSQEIADLVGRRTHARQITFYSRPEPEDTLGEQFDVAGRIDAKTLLTLGAGSGAHYMLCGPAQFLASIRSGLEEAGVQPDMIHFETFGPTG</sequence>
<evidence type="ECO:0000259" key="15">
    <source>
        <dbReference type="PROSITE" id="PS51384"/>
    </source>
</evidence>
<dbReference type="PROSITE" id="PS51384">
    <property type="entry name" value="FAD_FR"/>
    <property type="match status" value="1"/>
</dbReference>
<proteinExistence type="inferred from homology"/>
<keyword evidence="7" id="KW-0479">Metal-binding</keyword>
<dbReference type="SUPFAM" id="SSF50475">
    <property type="entry name" value="FMN-binding split barrel"/>
    <property type="match status" value="1"/>
</dbReference>
<evidence type="ECO:0000256" key="1">
    <source>
        <dbReference type="ARBA" id="ARBA00001970"/>
    </source>
</evidence>
<comment type="catalytic activity">
    <reaction evidence="13">
        <text>2 nitric oxide + NADH + 2 O2 = 2 nitrate + NAD(+) + H(+)</text>
        <dbReference type="Rhea" id="RHEA:19469"/>
        <dbReference type="ChEBI" id="CHEBI:15378"/>
        <dbReference type="ChEBI" id="CHEBI:15379"/>
        <dbReference type="ChEBI" id="CHEBI:16480"/>
        <dbReference type="ChEBI" id="CHEBI:17632"/>
        <dbReference type="ChEBI" id="CHEBI:57540"/>
        <dbReference type="ChEBI" id="CHEBI:57945"/>
        <dbReference type="EC" id="1.14.12.17"/>
    </reaction>
</comment>
<dbReference type="GO" id="GO:0008941">
    <property type="term" value="F:nitric oxide dioxygenase NAD(P)H activity"/>
    <property type="evidence" value="ECO:0007669"/>
    <property type="project" value="UniProtKB-EC"/>
</dbReference>
<dbReference type="RefSeq" id="WP_013964089.1">
    <property type="nucleotide sequence ID" value="NC_015730.1"/>
</dbReference>
<reference evidence="16 17" key="1">
    <citation type="journal article" date="2011" name="BMC Genomics">
        <title>Comparative genome analysis and genome-guided physiological analysis of Roseobacter litoralis.</title>
        <authorList>
            <person name="Kalhoefer D."/>
            <person name="Thole S."/>
            <person name="Voget S."/>
            <person name="Lehmann R."/>
            <person name="Liesegang H."/>
            <person name="Wollher A."/>
            <person name="Daniel R."/>
            <person name="Simon M."/>
            <person name="Brinkhoff T."/>
        </authorList>
    </citation>
    <scope>NUCLEOTIDE SEQUENCE [LARGE SCALE GENOMIC DNA]</scope>
    <source>
        <strain evidence="17">ATCC 49566 / DSM 6996 / JCM 21268 / NBRC 15278 / OCh 149</strain>
    </source>
</reference>
<evidence type="ECO:0000256" key="7">
    <source>
        <dbReference type="ARBA" id="ARBA00022723"/>
    </source>
</evidence>
<evidence type="ECO:0000256" key="5">
    <source>
        <dbReference type="ARBA" id="ARBA00022617"/>
    </source>
</evidence>
<dbReference type="InterPro" id="IPR017938">
    <property type="entry name" value="Riboflavin_synthase-like_b-brl"/>
</dbReference>
<evidence type="ECO:0000256" key="8">
    <source>
        <dbReference type="ARBA" id="ARBA00022827"/>
    </source>
</evidence>
<keyword evidence="8" id="KW-0274">FAD</keyword>
<dbReference type="SUPFAM" id="SSF63380">
    <property type="entry name" value="Riboflavin synthase domain-like"/>
    <property type="match status" value="1"/>
</dbReference>
<dbReference type="PRINTS" id="PR00409">
    <property type="entry name" value="PHDIOXRDTASE"/>
</dbReference>
<keyword evidence="10" id="KW-0560">Oxidoreductase</keyword>
<dbReference type="PANTHER" id="PTHR42815:SF2">
    <property type="entry name" value="FAD-BINDING, PUTATIVE (AFU_ORTHOLOGUE AFUA_6G07600)-RELATED"/>
    <property type="match status" value="1"/>
</dbReference>
<evidence type="ECO:0000256" key="11">
    <source>
        <dbReference type="ARBA" id="ARBA00023004"/>
    </source>
</evidence>
<dbReference type="Gene3D" id="3.40.50.80">
    <property type="entry name" value="Nucleotide-binding domain of ferredoxin-NADP reductase (FNR) module"/>
    <property type="match status" value="1"/>
</dbReference>
<dbReference type="InterPro" id="IPR039261">
    <property type="entry name" value="FNR_nucleotide-bd"/>
</dbReference>
<dbReference type="Pfam" id="PF00175">
    <property type="entry name" value="NAD_binding_1"/>
    <property type="match status" value="1"/>
</dbReference>
<evidence type="ECO:0000256" key="6">
    <source>
        <dbReference type="ARBA" id="ARBA00022630"/>
    </source>
</evidence>
<dbReference type="GO" id="GO:0046872">
    <property type="term" value="F:metal ion binding"/>
    <property type="evidence" value="ECO:0007669"/>
    <property type="project" value="UniProtKB-KW"/>
</dbReference>
<dbReference type="KEGG" id="rli:RLO149_c043140"/>
<organism evidence="16 17">
    <name type="scientific">Roseobacter litoralis (strain ATCC 49566 / DSM 6996 / JCM 21268 / NBRC 15278 / OCh 149)</name>
    <dbReference type="NCBI Taxonomy" id="391595"/>
    <lineage>
        <taxon>Bacteria</taxon>
        <taxon>Pseudomonadati</taxon>
        <taxon>Pseudomonadota</taxon>
        <taxon>Alphaproteobacteria</taxon>
        <taxon>Rhodobacterales</taxon>
        <taxon>Roseobacteraceae</taxon>
        <taxon>Roseobacter</taxon>
    </lineage>
</organism>
<dbReference type="EC" id="1.14.12.17" evidence="4"/>
<keyword evidence="12" id="KW-0520">NAD</keyword>
<evidence type="ECO:0000256" key="10">
    <source>
        <dbReference type="ARBA" id="ARBA00023002"/>
    </source>
</evidence>
<dbReference type="HOGENOM" id="CLU_025773_0_0_5"/>
<dbReference type="Proteomes" id="UP000001353">
    <property type="component" value="Chromosome"/>
</dbReference>
<keyword evidence="5" id="KW-0349">Heme</keyword>
<evidence type="ECO:0000256" key="3">
    <source>
        <dbReference type="ARBA" id="ARBA00006401"/>
    </source>
</evidence>
<evidence type="ECO:0000256" key="4">
    <source>
        <dbReference type="ARBA" id="ARBA00012229"/>
    </source>
</evidence>
<evidence type="ECO:0000256" key="9">
    <source>
        <dbReference type="ARBA" id="ARBA00022857"/>
    </source>
</evidence>